<dbReference type="PANTHER" id="PTHR36861:SF1">
    <property type="entry name" value="COILED-COIL DOMAIN-CONTAINING PROTEIN 116"/>
    <property type="match status" value="1"/>
</dbReference>
<proteinExistence type="predicted"/>
<sequence length="157" mass="17680">MTWGGTCEGGPMGTTCAQLPTGCSRDVARPPSECPTCRAPWVTWRVLWAGGHPRWQEWHDISPFPSLAAVQSPNYKLTEKKLLPSILSESSGSHLSNPWQEELVSYLRDQAVSLLIYKYKFEKNLTRQLGFISFPVTEALMDLFLGFKKVKGSRIHL</sequence>
<dbReference type="InterPro" id="IPR031532">
    <property type="entry name" value="DUF4702"/>
</dbReference>
<feature type="non-terminal residue" evidence="1">
    <location>
        <position position="157"/>
    </location>
</feature>
<dbReference type="GO" id="GO:0005813">
    <property type="term" value="C:centrosome"/>
    <property type="evidence" value="ECO:0007669"/>
    <property type="project" value="TreeGrafter"/>
</dbReference>
<evidence type="ECO:0000313" key="1">
    <source>
        <dbReference type="RefSeq" id="XP_045373005.1"/>
    </source>
</evidence>
<gene>
    <name evidence="1" type="primary">LOC123616979</name>
</gene>
<dbReference type="AlphaFoldDB" id="A0A9W3G608"/>
<name>A0A9W3G608_CAMBA</name>
<reference evidence="1" key="1">
    <citation type="submission" date="2025-08" db="UniProtKB">
        <authorList>
            <consortium name="RefSeq"/>
        </authorList>
    </citation>
    <scope>IDENTIFICATION</scope>
    <source>
        <tissue evidence="1">Blood</tissue>
    </source>
</reference>
<organism evidence="1">
    <name type="scientific">Camelus bactrianus</name>
    <name type="common">Bactrian camel</name>
    <dbReference type="NCBI Taxonomy" id="9837"/>
    <lineage>
        <taxon>Eukaryota</taxon>
        <taxon>Metazoa</taxon>
        <taxon>Chordata</taxon>
        <taxon>Craniata</taxon>
        <taxon>Vertebrata</taxon>
        <taxon>Euteleostomi</taxon>
        <taxon>Mammalia</taxon>
        <taxon>Eutheria</taxon>
        <taxon>Laurasiatheria</taxon>
        <taxon>Artiodactyla</taxon>
        <taxon>Tylopoda</taxon>
        <taxon>Camelidae</taxon>
        <taxon>Camelus</taxon>
    </lineage>
</organism>
<accession>A0A9W3G608</accession>
<dbReference type="RefSeq" id="XP_045373005.1">
    <property type="nucleotide sequence ID" value="XM_045517049.1"/>
</dbReference>
<protein>
    <submittedName>
        <fullName evidence="1">Coiled-coil domain-containing protein 116-like</fullName>
    </submittedName>
</protein>
<dbReference type="PANTHER" id="PTHR36861">
    <property type="entry name" value="COILED-COIL DOMAIN-CONTAINING PROTEIN 116"/>
    <property type="match status" value="1"/>
</dbReference>